<dbReference type="PANTHER" id="PTHR45661:SF3">
    <property type="entry name" value="IG-LIKE DOMAIN-CONTAINING PROTEIN"/>
    <property type="match status" value="1"/>
</dbReference>
<dbReference type="PANTHER" id="PTHR45661">
    <property type="entry name" value="SURFACE ANTIGEN"/>
    <property type="match status" value="1"/>
</dbReference>
<dbReference type="InterPro" id="IPR053139">
    <property type="entry name" value="Surface_bspA-like"/>
</dbReference>
<dbReference type="Proteomes" id="UP000014680">
    <property type="component" value="Unassembled WGS sequence"/>
</dbReference>
<dbReference type="GeneID" id="14883334"/>
<evidence type="ECO:0008006" key="3">
    <source>
        <dbReference type="Google" id="ProtNLM"/>
    </source>
</evidence>
<protein>
    <recommendedName>
        <fullName evidence="3">Leucine rich repeat containing protein BspA family protein</fullName>
    </recommendedName>
</protein>
<dbReference type="KEGG" id="eiv:EIN_358690"/>
<sequence>MNKYKNFIFKNISYTDNDRKIYSDTIPTNVIKIGNQCYSDNVEIIEIIIAKNVKIIGEYCFNRCIKLKNVIIPSSVRSISDFCFKECISLSSIRIASSIRSINDGCLSECNRLSSVNIPSSCSDWESSSNGRECSSVCMRGGGLKPARHPTHLL</sequence>
<evidence type="ECO:0000313" key="1">
    <source>
        <dbReference type="EMBL" id="ELP84357.1"/>
    </source>
</evidence>
<dbReference type="Gene3D" id="3.40.50.12480">
    <property type="match status" value="1"/>
</dbReference>
<dbReference type="OMA" id="RSINDGC"/>
<evidence type="ECO:0000313" key="2">
    <source>
        <dbReference type="Proteomes" id="UP000014680"/>
    </source>
</evidence>
<dbReference type="AlphaFoldDB" id="L7FLP0"/>
<dbReference type="InterPro" id="IPR032675">
    <property type="entry name" value="LRR_dom_sf"/>
</dbReference>
<name>L7FLP0_ENTIV</name>
<dbReference type="Pfam" id="PF13306">
    <property type="entry name" value="LRR_5"/>
    <property type="match status" value="1"/>
</dbReference>
<keyword evidence="2" id="KW-1185">Reference proteome</keyword>
<accession>L7FLP0</accession>
<dbReference type="EMBL" id="KB207138">
    <property type="protein sequence ID" value="ELP84357.1"/>
    <property type="molecule type" value="Genomic_DNA"/>
</dbReference>
<dbReference type="RefSeq" id="XP_004183703.1">
    <property type="nucleotide sequence ID" value="XM_004183655.1"/>
</dbReference>
<proteinExistence type="predicted"/>
<dbReference type="InterPro" id="IPR026906">
    <property type="entry name" value="LRR_5"/>
</dbReference>
<dbReference type="VEuPathDB" id="AmoebaDB:EIN_358690"/>
<feature type="non-terminal residue" evidence="1">
    <location>
        <position position="1"/>
    </location>
</feature>
<dbReference type="SUPFAM" id="SSF52058">
    <property type="entry name" value="L domain-like"/>
    <property type="match status" value="1"/>
</dbReference>
<dbReference type="Gene3D" id="3.80.10.10">
    <property type="entry name" value="Ribonuclease Inhibitor"/>
    <property type="match status" value="1"/>
</dbReference>
<reference evidence="1 2" key="1">
    <citation type="submission" date="2012-10" db="EMBL/GenBank/DDBJ databases">
        <authorList>
            <person name="Zafar N."/>
            <person name="Inman J."/>
            <person name="Hall N."/>
            <person name="Lorenzi H."/>
            <person name="Caler E."/>
        </authorList>
    </citation>
    <scope>NUCLEOTIDE SEQUENCE [LARGE SCALE GENOMIC DNA]</scope>
    <source>
        <strain evidence="1 2">IP1</strain>
    </source>
</reference>
<organism evidence="1 2">
    <name type="scientific">Entamoeba invadens IP1</name>
    <dbReference type="NCBI Taxonomy" id="370355"/>
    <lineage>
        <taxon>Eukaryota</taxon>
        <taxon>Amoebozoa</taxon>
        <taxon>Evosea</taxon>
        <taxon>Archamoebae</taxon>
        <taxon>Mastigamoebida</taxon>
        <taxon>Entamoebidae</taxon>
        <taxon>Entamoeba</taxon>
    </lineage>
</organism>
<gene>
    <name evidence="1" type="ORF">EIN_358690</name>
</gene>